<dbReference type="PANTHER" id="PTHR21255">
    <property type="entry name" value="T-COMPLEX-ASSOCIATED-TESTIS-EXPRESSED 1/ DYNEIN LIGHT CHAIN"/>
    <property type="match status" value="1"/>
</dbReference>
<dbReference type="InterPro" id="IPR005334">
    <property type="entry name" value="Tctex-1-like"/>
</dbReference>
<reference evidence="1 2" key="1">
    <citation type="journal article" date="2022" name="bioRxiv">
        <title>Genomics of Preaxostyla Flagellates Illuminates Evolutionary Transitions and the Path Towards Mitochondrial Loss.</title>
        <authorList>
            <person name="Novak L.V.F."/>
            <person name="Treitli S.C."/>
            <person name="Pyrih J."/>
            <person name="Halakuc P."/>
            <person name="Pipaliya S.V."/>
            <person name="Vacek V."/>
            <person name="Brzon O."/>
            <person name="Soukal P."/>
            <person name="Eme L."/>
            <person name="Dacks J.B."/>
            <person name="Karnkowska A."/>
            <person name="Elias M."/>
            <person name="Hampl V."/>
        </authorList>
    </citation>
    <scope>NUCLEOTIDE SEQUENCE [LARGE SCALE GENOMIC DNA]</scope>
    <source>
        <strain evidence="1">NAU3</strain>
        <tissue evidence="1">Gut</tissue>
    </source>
</reference>
<dbReference type="Gene3D" id="3.30.1140.40">
    <property type="entry name" value="Tctex-1"/>
    <property type="match status" value="1"/>
</dbReference>
<gene>
    <name evidence="1" type="ORF">BLNAU_7324</name>
</gene>
<protein>
    <submittedName>
        <fullName evidence="1">Dynein light chain Tctex-type</fullName>
    </submittedName>
</protein>
<dbReference type="Proteomes" id="UP001281761">
    <property type="component" value="Unassembled WGS sequence"/>
</dbReference>
<evidence type="ECO:0000313" key="1">
    <source>
        <dbReference type="EMBL" id="KAK2957669.1"/>
    </source>
</evidence>
<dbReference type="EMBL" id="JARBJD010000044">
    <property type="protein sequence ID" value="KAK2957669.1"/>
    <property type="molecule type" value="Genomic_DNA"/>
</dbReference>
<accession>A0ABQ9Y1X9</accession>
<dbReference type="Pfam" id="PF03645">
    <property type="entry name" value="Tctex-1"/>
    <property type="match status" value="1"/>
</dbReference>
<organism evidence="1 2">
    <name type="scientific">Blattamonas nauphoetae</name>
    <dbReference type="NCBI Taxonomy" id="2049346"/>
    <lineage>
        <taxon>Eukaryota</taxon>
        <taxon>Metamonada</taxon>
        <taxon>Preaxostyla</taxon>
        <taxon>Oxymonadida</taxon>
        <taxon>Blattamonas</taxon>
    </lineage>
</organism>
<name>A0ABQ9Y1X9_9EUKA</name>
<proteinExistence type="predicted"/>
<keyword evidence="2" id="KW-1185">Reference proteome</keyword>
<sequence>MEDLHNTEEATFPVDDVRNVVKDAVVKVLEGKAYDEDKVQEWIDVINSNVIKKLCALQTPFKYISTTVIMEKKLANLHCSCSALWDNVNDGNFVFPWENQSLFCLTTIFGVQL</sequence>
<dbReference type="PANTHER" id="PTHR21255:SF4">
    <property type="entry name" value="DYNEIN LIGHT CHAIN TCTEX-TYPE"/>
    <property type="match status" value="1"/>
</dbReference>
<evidence type="ECO:0000313" key="2">
    <source>
        <dbReference type="Proteomes" id="UP001281761"/>
    </source>
</evidence>
<comment type="caution">
    <text evidence="1">The sequence shown here is derived from an EMBL/GenBank/DDBJ whole genome shotgun (WGS) entry which is preliminary data.</text>
</comment>
<dbReference type="InterPro" id="IPR038586">
    <property type="entry name" value="Tctex-1-like_sf"/>
</dbReference>
<dbReference type="CDD" id="cd21455">
    <property type="entry name" value="DLC-like_DYNLT1_DYNLT3"/>
    <property type="match status" value="1"/>
</dbReference>